<dbReference type="Gene3D" id="3.40.50.2300">
    <property type="match status" value="1"/>
</dbReference>
<keyword evidence="6" id="KW-0805">Transcription regulation</keyword>
<dbReference type="InterPro" id="IPR009057">
    <property type="entry name" value="Homeodomain-like_sf"/>
</dbReference>
<proteinExistence type="predicted"/>
<evidence type="ECO:0000256" key="1">
    <source>
        <dbReference type="ARBA" id="ARBA00004496"/>
    </source>
</evidence>
<dbReference type="SUPFAM" id="SSF52172">
    <property type="entry name" value="CheY-like"/>
    <property type="match status" value="1"/>
</dbReference>
<comment type="caution">
    <text evidence="13">The sequence shown here is derived from an EMBL/GenBank/DDBJ whole genome shotgun (WGS) entry which is preliminary data.</text>
</comment>
<evidence type="ECO:0000256" key="4">
    <source>
        <dbReference type="ARBA" id="ARBA00022553"/>
    </source>
</evidence>
<dbReference type="EMBL" id="JAEAGR010000018">
    <property type="protein sequence ID" value="MBH1942233.1"/>
    <property type="molecule type" value="Genomic_DNA"/>
</dbReference>
<evidence type="ECO:0000256" key="9">
    <source>
        <dbReference type="ARBA" id="ARBA00024867"/>
    </source>
</evidence>
<evidence type="ECO:0000256" key="3">
    <source>
        <dbReference type="ARBA" id="ARBA00022490"/>
    </source>
</evidence>
<dbReference type="AlphaFoldDB" id="A0A8J7L3B7"/>
<dbReference type="InterPro" id="IPR001789">
    <property type="entry name" value="Sig_transdc_resp-reg_receiver"/>
</dbReference>
<evidence type="ECO:0000313" key="13">
    <source>
        <dbReference type="EMBL" id="MBH1942233.1"/>
    </source>
</evidence>
<dbReference type="GO" id="GO:0003700">
    <property type="term" value="F:DNA-binding transcription factor activity"/>
    <property type="evidence" value="ECO:0007669"/>
    <property type="project" value="InterPro"/>
</dbReference>
<keyword evidence="8" id="KW-0804">Transcription</keyword>
<dbReference type="GO" id="GO:0005737">
    <property type="term" value="C:cytoplasm"/>
    <property type="evidence" value="ECO:0007669"/>
    <property type="project" value="UniProtKB-SubCell"/>
</dbReference>
<dbReference type="CDD" id="cd17536">
    <property type="entry name" value="REC_YesN-like"/>
    <property type="match status" value="1"/>
</dbReference>
<dbReference type="RefSeq" id="WP_197662483.1">
    <property type="nucleotide sequence ID" value="NZ_JAEAGR010000018.1"/>
</dbReference>
<reference evidence="13" key="1">
    <citation type="submission" date="2020-12" db="EMBL/GenBank/DDBJ databases">
        <title>M. sibirica DSM 26468T genome.</title>
        <authorList>
            <person name="Thieme N."/>
            <person name="Rettenmaier R."/>
            <person name="Zverlov V."/>
            <person name="Liebl W."/>
        </authorList>
    </citation>
    <scope>NUCLEOTIDE SEQUENCE</scope>
    <source>
        <strain evidence="13">DSM 26468</strain>
    </source>
</reference>
<feature type="modified residue" description="4-aspartylphosphate" evidence="10">
    <location>
        <position position="55"/>
    </location>
</feature>
<dbReference type="InterPro" id="IPR011006">
    <property type="entry name" value="CheY-like_superfamily"/>
</dbReference>
<evidence type="ECO:0000259" key="12">
    <source>
        <dbReference type="PROSITE" id="PS50110"/>
    </source>
</evidence>
<comment type="subcellular location">
    <subcellularLocation>
        <location evidence="1">Cytoplasm</location>
    </subcellularLocation>
</comment>
<dbReference type="Pfam" id="PF12833">
    <property type="entry name" value="HTH_18"/>
    <property type="match status" value="1"/>
</dbReference>
<keyword evidence="5" id="KW-0902">Two-component regulatory system</keyword>
<dbReference type="SMART" id="SM00342">
    <property type="entry name" value="HTH_ARAC"/>
    <property type="match status" value="1"/>
</dbReference>
<feature type="domain" description="HTH araC/xylS-type" evidence="11">
    <location>
        <begin position="431"/>
        <end position="529"/>
    </location>
</feature>
<evidence type="ECO:0000256" key="5">
    <source>
        <dbReference type="ARBA" id="ARBA00023012"/>
    </source>
</evidence>
<comment type="function">
    <text evidence="9">May play the central regulatory role in sporulation. It may be an element of the effector pathway responsible for the activation of sporulation genes in response to nutritional stress. Spo0A may act in concert with spo0H (a sigma factor) to control the expression of some genes that are critical to the sporulation process.</text>
</comment>
<dbReference type="Pfam" id="PF00072">
    <property type="entry name" value="Response_reg"/>
    <property type="match status" value="1"/>
</dbReference>
<sequence length="533" mass="62726">MIKVMIVDDEPFIRQGLKILINWEQYGFSVCGEASNGEEALSLMKINEYDLIITDIKMPQMNGIELITYTCENISKNIRFIILSGFYEFEYAKKAIKYDVVDYVLKPVQKDELIRVLEDYKVQYFRQVEHQKKLEFSEKFVFDRYLSGLITGVYDNSAITYVEQYLADIINVRYINLEYDPTEEEYRLLSQENKLLAQRLLYNSLKDYLGDYWYHAYMETGGSDSGYSVGFIYVKKLAEESEATEKEYIYKLYKSLKKILSYKVIFYIGQKVDTIEQITESYKSATIAKTFQRFSKEKDIAYYDEIEGLVNPSIKHSVDKELLDDLIRAMEENDIDSINQRIDIIYEHFKELVTEPDFIKINLDYLLFNLINLAKELDPDFDQEELYKIISQGGYNQIAVRGSVKHFKEFAHEFSNYLSLLRQHAFGGVLADVEREITEHYMDNLSLKSLSEKYYINSAYLGQIFKKQYGISFKDYLNKYRIDRAAEVLIRSDEKIYLVAAAVGFNNTDYFISKFVQIKGITPLQYRKKFLTK</sequence>
<organism evidence="13 14">
    <name type="scientific">Mobilitalea sibirica</name>
    <dbReference type="NCBI Taxonomy" id="1462919"/>
    <lineage>
        <taxon>Bacteria</taxon>
        <taxon>Bacillati</taxon>
        <taxon>Bacillota</taxon>
        <taxon>Clostridia</taxon>
        <taxon>Lachnospirales</taxon>
        <taxon>Lachnospiraceae</taxon>
        <taxon>Mobilitalea</taxon>
    </lineage>
</organism>
<keyword evidence="7" id="KW-0238">DNA-binding</keyword>
<dbReference type="Gene3D" id="1.10.10.60">
    <property type="entry name" value="Homeodomain-like"/>
    <property type="match status" value="2"/>
</dbReference>
<dbReference type="Proteomes" id="UP000623269">
    <property type="component" value="Unassembled WGS sequence"/>
</dbReference>
<dbReference type="GO" id="GO:0043565">
    <property type="term" value="F:sequence-specific DNA binding"/>
    <property type="evidence" value="ECO:0007669"/>
    <property type="project" value="InterPro"/>
</dbReference>
<keyword evidence="4 10" id="KW-0597">Phosphoprotein</keyword>
<dbReference type="SUPFAM" id="SSF46689">
    <property type="entry name" value="Homeodomain-like"/>
    <property type="match status" value="1"/>
</dbReference>
<evidence type="ECO:0000256" key="8">
    <source>
        <dbReference type="ARBA" id="ARBA00023163"/>
    </source>
</evidence>
<dbReference type="GO" id="GO:0000160">
    <property type="term" value="P:phosphorelay signal transduction system"/>
    <property type="evidence" value="ECO:0007669"/>
    <property type="project" value="UniProtKB-KW"/>
</dbReference>
<accession>A0A8J7L3B7</accession>
<dbReference type="InterPro" id="IPR018060">
    <property type="entry name" value="HTH_AraC"/>
</dbReference>
<dbReference type="PANTHER" id="PTHR42713:SF3">
    <property type="entry name" value="TRANSCRIPTIONAL REGULATORY PROTEIN HPTR"/>
    <property type="match status" value="1"/>
</dbReference>
<gene>
    <name evidence="13" type="ORF">I5677_15135</name>
</gene>
<evidence type="ECO:0000259" key="11">
    <source>
        <dbReference type="PROSITE" id="PS01124"/>
    </source>
</evidence>
<name>A0A8J7L3B7_9FIRM</name>
<dbReference type="InterPro" id="IPR051552">
    <property type="entry name" value="HptR"/>
</dbReference>
<protein>
    <recommendedName>
        <fullName evidence="2">Stage 0 sporulation protein A homolog</fullName>
    </recommendedName>
</protein>
<evidence type="ECO:0000313" key="14">
    <source>
        <dbReference type="Proteomes" id="UP000623269"/>
    </source>
</evidence>
<dbReference type="PROSITE" id="PS01124">
    <property type="entry name" value="HTH_ARAC_FAMILY_2"/>
    <property type="match status" value="1"/>
</dbReference>
<dbReference type="SMART" id="SM00448">
    <property type="entry name" value="REC"/>
    <property type="match status" value="1"/>
</dbReference>
<evidence type="ECO:0000256" key="10">
    <source>
        <dbReference type="PROSITE-ProRule" id="PRU00169"/>
    </source>
</evidence>
<dbReference type="PROSITE" id="PS50110">
    <property type="entry name" value="RESPONSE_REGULATORY"/>
    <property type="match status" value="1"/>
</dbReference>
<feature type="domain" description="Response regulatory" evidence="12">
    <location>
        <begin position="3"/>
        <end position="121"/>
    </location>
</feature>
<evidence type="ECO:0000256" key="6">
    <source>
        <dbReference type="ARBA" id="ARBA00023015"/>
    </source>
</evidence>
<keyword evidence="14" id="KW-1185">Reference proteome</keyword>
<keyword evidence="3" id="KW-0963">Cytoplasm</keyword>
<evidence type="ECO:0000256" key="7">
    <source>
        <dbReference type="ARBA" id="ARBA00023125"/>
    </source>
</evidence>
<evidence type="ECO:0000256" key="2">
    <source>
        <dbReference type="ARBA" id="ARBA00018672"/>
    </source>
</evidence>
<dbReference type="PANTHER" id="PTHR42713">
    <property type="entry name" value="HISTIDINE KINASE-RELATED"/>
    <property type="match status" value="1"/>
</dbReference>